<feature type="transmembrane region" description="Helical" evidence="4">
    <location>
        <begin position="48"/>
        <end position="66"/>
    </location>
</feature>
<gene>
    <name evidence="6" type="ORF">A6A03_06260</name>
</gene>
<dbReference type="PANTHER" id="PTHR24421:SF62">
    <property type="entry name" value="SENSORY TRANSDUCTION HISTIDINE KINASE"/>
    <property type="match status" value="1"/>
</dbReference>
<organism evidence="6 7">
    <name type="scientific">Chloroflexus islandicus</name>
    <dbReference type="NCBI Taxonomy" id="1707952"/>
    <lineage>
        <taxon>Bacteria</taxon>
        <taxon>Bacillati</taxon>
        <taxon>Chloroflexota</taxon>
        <taxon>Chloroflexia</taxon>
        <taxon>Chloroflexales</taxon>
        <taxon>Chloroflexineae</taxon>
        <taxon>Chloroflexaceae</taxon>
        <taxon>Chloroflexus</taxon>
    </lineage>
</organism>
<dbReference type="AlphaFoldDB" id="A0A178LRM8"/>
<keyword evidence="4" id="KW-0472">Membrane</keyword>
<dbReference type="InterPro" id="IPR050482">
    <property type="entry name" value="Sensor_HK_TwoCompSys"/>
</dbReference>
<dbReference type="InterPro" id="IPR036890">
    <property type="entry name" value="HATPase_C_sf"/>
</dbReference>
<evidence type="ECO:0000256" key="3">
    <source>
        <dbReference type="ARBA" id="ARBA00023012"/>
    </source>
</evidence>
<dbReference type="GO" id="GO:0046983">
    <property type="term" value="F:protein dimerization activity"/>
    <property type="evidence" value="ECO:0007669"/>
    <property type="project" value="InterPro"/>
</dbReference>
<keyword evidence="7" id="KW-1185">Reference proteome</keyword>
<keyword evidence="1" id="KW-0808">Transferase</keyword>
<feature type="transmembrane region" description="Helical" evidence="4">
    <location>
        <begin position="100"/>
        <end position="116"/>
    </location>
</feature>
<dbReference type="InterPro" id="IPR005467">
    <property type="entry name" value="His_kinase_dom"/>
</dbReference>
<feature type="transmembrane region" description="Helical" evidence="4">
    <location>
        <begin position="78"/>
        <end position="94"/>
    </location>
</feature>
<dbReference type="Gene3D" id="3.30.450.40">
    <property type="match status" value="1"/>
</dbReference>
<keyword evidence="2" id="KW-0418">Kinase</keyword>
<accession>A0A178LRM8</accession>
<feature type="transmembrane region" description="Helical" evidence="4">
    <location>
        <begin position="123"/>
        <end position="142"/>
    </location>
</feature>
<evidence type="ECO:0000256" key="4">
    <source>
        <dbReference type="SAM" id="Phobius"/>
    </source>
</evidence>
<keyword evidence="3" id="KW-0902">Two-component regulatory system</keyword>
<dbReference type="Pfam" id="PF13185">
    <property type="entry name" value="GAF_2"/>
    <property type="match status" value="1"/>
</dbReference>
<sequence>MRTVLWDRHSHVHRALRQSLMQPFFKLGLAAGALLLLGGWAGWLSTAISPWDALAITGLSAMALLLQRYGLIEQANSWFIVGLFWAVSFNLPFYGVNHPMTALFLPIIVISGLLLGRIFQVTIVALCSLFVILFAVTEYYGWEQPLAATIAVGDTPALIRSIVFWVSLFNITGWLVYVFAEQLERATTIARGQTQALIRITEFLHDNPELERLMEQVLQTICEQLHASQAMLWVAHDDQGILIQQLAYQKTTTDPNPEPLAASAVQPLWAELSTHQQPLIITDVAGDHRLRLRAEHAQRISTVLALPLVRDKRVHGAVVLTSNERRTYLPEEIELAQALVRQIMLAMQLDQLAHNTRTAAIAQERNRMAREIHDTLAQGLTGIIVQLEAAEDILPSAPAQAGQHLRRAKQLARESLSEARRSVMALTPQALEQQSLGAAIERIVAALTTPNGPTIIYEQVGQPRPLAPARAHHLLRIGQEALTNALKHATAQTIRVQLCYDEATVSLLIADDGRGFKPESVSGGFGLIGMNERAALVNATLTITSQPSQGTHITVRAPYE</sequence>
<dbReference type="SMART" id="SM00065">
    <property type="entry name" value="GAF"/>
    <property type="match status" value="1"/>
</dbReference>
<feature type="domain" description="Histidine kinase" evidence="5">
    <location>
        <begin position="474"/>
        <end position="560"/>
    </location>
</feature>
<dbReference type="CDD" id="cd16917">
    <property type="entry name" value="HATPase_UhpB-NarQ-NarX-like"/>
    <property type="match status" value="1"/>
</dbReference>
<dbReference type="RefSeq" id="WP_066791707.1">
    <property type="nucleotide sequence ID" value="NZ_LWQS01000125.1"/>
</dbReference>
<dbReference type="SUPFAM" id="SSF55874">
    <property type="entry name" value="ATPase domain of HSP90 chaperone/DNA topoisomerase II/histidine kinase"/>
    <property type="match status" value="1"/>
</dbReference>
<dbReference type="STRING" id="1707952.A6A03_06260"/>
<dbReference type="Pfam" id="PF02518">
    <property type="entry name" value="HATPase_c"/>
    <property type="match status" value="1"/>
</dbReference>
<name>A0A178LRM8_9CHLR</name>
<keyword evidence="4" id="KW-0812">Transmembrane</keyword>
<dbReference type="Gene3D" id="3.30.565.10">
    <property type="entry name" value="Histidine kinase-like ATPase, C-terminal domain"/>
    <property type="match status" value="1"/>
</dbReference>
<dbReference type="Gene3D" id="1.20.5.1930">
    <property type="match status" value="1"/>
</dbReference>
<proteinExistence type="predicted"/>
<keyword evidence="4" id="KW-1133">Transmembrane helix</keyword>
<dbReference type="SMART" id="SM00387">
    <property type="entry name" value="HATPase_c"/>
    <property type="match status" value="1"/>
</dbReference>
<evidence type="ECO:0000313" key="7">
    <source>
        <dbReference type="Proteomes" id="UP000078287"/>
    </source>
</evidence>
<dbReference type="PROSITE" id="PS50109">
    <property type="entry name" value="HIS_KIN"/>
    <property type="match status" value="1"/>
</dbReference>
<evidence type="ECO:0000313" key="6">
    <source>
        <dbReference type="EMBL" id="OAN36349.1"/>
    </source>
</evidence>
<dbReference type="InterPro" id="IPR029016">
    <property type="entry name" value="GAF-like_dom_sf"/>
</dbReference>
<dbReference type="GO" id="GO:0016020">
    <property type="term" value="C:membrane"/>
    <property type="evidence" value="ECO:0007669"/>
    <property type="project" value="InterPro"/>
</dbReference>
<dbReference type="InterPro" id="IPR011712">
    <property type="entry name" value="Sig_transdc_His_kin_sub3_dim/P"/>
</dbReference>
<comment type="caution">
    <text evidence="6">The sequence shown here is derived from an EMBL/GenBank/DDBJ whole genome shotgun (WGS) entry which is preliminary data.</text>
</comment>
<dbReference type="Proteomes" id="UP000078287">
    <property type="component" value="Unassembled WGS sequence"/>
</dbReference>
<reference evidence="6 7" key="1">
    <citation type="submission" date="2016-04" db="EMBL/GenBank/DDBJ databases">
        <title>Chloroflexus islandicus sp. nov., a thermophilic filamentous anoxygenic phototrophic bacterium from geyser Strokkur (Iceland).</title>
        <authorList>
            <person name="Gaisin V.A."/>
            <person name="Kalashnikov A.M."/>
            <person name="Sukhacheva M.V."/>
            <person name="Grouzdev D.S."/>
            <person name="Ivanov T.M."/>
            <person name="Kuznetsov B."/>
            <person name="Gorlenko V.M."/>
        </authorList>
    </citation>
    <scope>NUCLEOTIDE SEQUENCE [LARGE SCALE GENOMIC DNA]</scope>
    <source>
        <strain evidence="7">isl-2</strain>
    </source>
</reference>
<feature type="transmembrane region" description="Helical" evidence="4">
    <location>
        <begin position="162"/>
        <end position="180"/>
    </location>
</feature>
<dbReference type="PANTHER" id="PTHR24421">
    <property type="entry name" value="NITRATE/NITRITE SENSOR PROTEIN NARX-RELATED"/>
    <property type="match status" value="1"/>
</dbReference>
<evidence type="ECO:0000256" key="1">
    <source>
        <dbReference type="ARBA" id="ARBA00022679"/>
    </source>
</evidence>
<dbReference type="GO" id="GO:0000155">
    <property type="term" value="F:phosphorelay sensor kinase activity"/>
    <property type="evidence" value="ECO:0007669"/>
    <property type="project" value="InterPro"/>
</dbReference>
<evidence type="ECO:0000256" key="2">
    <source>
        <dbReference type="ARBA" id="ARBA00022777"/>
    </source>
</evidence>
<dbReference type="InterPro" id="IPR003594">
    <property type="entry name" value="HATPase_dom"/>
</dbReference>
<dbReference type="OrthoDB" id="144293at2"/>
<dbReference type="SUPFAM" id="SSF55781">
    <property type="entry name" value="GAF domain-like"/>
    <property type="match status" value="1"/>
</dbReference>
<evidence type="ECO:0000259" key="5">
    <source>
        <dbReference type="PROSITE" id="PS50109"/>
    </source>
</evidence>
<dbReference type="Pfam" id="PF07730">
    <property type="entry name" value="HisKA_3"/>
    <property type="match status" value="1"/>
</dbReference>
<dbReference type="InterPro" id="IPR003018">
    <property type="entry name" value="GAF"/>
</dbReference>
<protein>
    <recommendedName>
        <fullName evidence="5">Histidine kinase domain-containing protein</fullName>
    </recommendedName>
</protein>
<feature type="transmembrane region" description="Helical" evidence="4">
    <location>
        <begin position="24"/>
        <end position="42"/>
    </location>
</feature>
<dbReference type="EMBL" id="LWQS01000125">
    <property type="protein sequence ID" value="OAN36349.1"/>
    <property type="molecule type" value="Genomic_DNA"/>
</dbReference>